<keyword evidence="1" id="KW-0812">Transmembrane</keyword>
<dbReference type="EMBL" id="JASAOG010000010">
    <property type="protein sequence ID" value="KAK0066602.1"/>
    <property type="molecule type" value="Genomic_DNA"/>
</dbReference>
<feature type="transmembrane region" description="Helical" evidence="1">
    <location>
        <begin position="84"/>
        <end position="105"/>
    </location>
</feature>
<keyword evidence="1" id="KW-0472">Membrane</keyword>
<comment type="caution">
    <text evidence="2">The sequence shown here is derived from an EMBL/GenBank/DDBJ whole genome shotgun (WGS) entry which is preliminary data.</text>
</comment>
<reference evidence="2" key="1">
    <citation type="journal article" date="2023" name="PLoS Negl. Trop. Dis.">
        <title>A genome sequence for Biomphalaria pfeifferi, the major vector snail for the human-infecting parasite Schistosoma mansoni.</title>
        <authorList>
            <person name="Bu L."/>
            <person name="Lu L."/>
            <person name="Laidemitt M.R."/>
            <person name="Zhang S.M."/>
            <person name="Mutuku M."/>
            <person name="Mkoji G."/>
            <person name="Steinauer M."/>
            <person name="Loker E.S."/>
        </authorList>
    </citation>
    <scope>NUCLEOTIDE SEQUENCE</scope>
    <source>
        <strain evidence="2">KasaAsao</strain>
    </source>
</reference>
<dbReference type="Proteomes" id="UP001233172">
    <property type="component" value="Unassembled WGS sequence"/>
</dbReference>
<evidence type="ECO:0000313" key="2">
    <source>
        <dbReference type="EMBL" id="KAK0066602.1"/>
    </source>
</evidence>
<sequence>MNDKIKLAKPGFEINLKYLILVGKQRITVELAAYFYKLFGNIHQMVVQDLDIIGWEEKPGDGSIINADRRALRFGYYATRTIRFSLMVALVLACTLSFFTILHMMSSFR</sequence>
<evidence type="ECO:0000256" key="1">
    <source>
        <dbReference type="SAM" id="Phobius"/>
    </source>
</evidence>
<organism evidence="2 3">
    <name type="scientific">Biomphalaria pfeifferi</name>
    <name type="common">Bloodfluke planorb</name>
    <name type="synonym">Freshwater snail</name>
    <dbReference type="NCBI Taxonomy" id="112525"/>
    <lineage>
        <taxon>Eukaryota</taxon>
        <taxon>Metazoa</taxon>
        <taxon>Spiralia</taxon>
        <taxon>Lophotrochozoa</taxon>
        <taxon>Mollusca</taxon>
        <taxon>Gastropoda</taxon>
        <taxon>Heterobranchia</taxon>
        <taxon>Euthyneura</taxon>
        <taxon>Panpulmonata</taxon>
        <taxon>Hygrophila</taxon>
        <taxon>Lymnaeoidea</taxon>
        <taxon>Planorbidae</taxon>
        <taxon>Biomphalaria</taxon>
    </lineage>
</organism>
<name>A0AAD8FIU1_BIOPF</name>
<proteinExistence type="predicted"/>
<protein>
    <submittedName>
        <fullName evidence="2">Stimulated by retinoic acid 6 protein</fullName>
    </submittedName>
</protein>
<feature type="non-terminal residue" evidence="2">
    <location>
        <position position="1"/>
    </location>
</feature>
<accession>A0AAD8FIU1</accession>
<evidence type="ECO:0000313" key="3">
    <source>
        <dbReference type="Proteomes" id="UP001233172"/>
    </source>
</evidence>
<gene>
    <name evidence="2" type="ORF">Bpfe_004034</name>
</gene>
<reference evidence="2" key="2">
    <citation type="submission" date="2023-04" db="EMBL/GenBank/DDBJ databases">
        <authorList>
            <person name="Bu L."/>
            <person name="Lu L."/>
            <person name="Laidemitt M.R."/>
            <person name="Zhang S.M."/>
            <person name="Mutuku M."/>
            <person name="Mkoji G."/>
            <person name="Steinauer M."/>
            <person name="Loker E.S."/>
        </authorList>
    </citation>
    <scope>NUCLEOTIDE SEQUENCE</scope>
    <source>
        <strain evidence="2">KasaAsao</strain>
        <tissue evidence="2">Whole Snail</tissue>
    </source>
</reference>
<keyword evidence="3" id="KW-1185">Reference proteome</keyword>
<keyword evidence="1" id="KW-1133">Transmembrane helix</keyword>
<dbReference type="AlphaFoldDB" id="A0AAD8FIU1"/>